<protein>
    <recommendedName>
        <fullName evidence="4">DUF2189 domain-containing protein</fullName>
    </recommendedName>
</protein>
<feature type="transmembrane region" description="Helical" evidence="1">
    <location>
        <begin position="198"/>
        <end position="219"/>
    </location>
</feature>
<comment type="caution">
    <text evidence="2">The sequence shown here is derived from an EMBL/GenBank/DDBJ whole genome shotgun (WGS) entry which is preliminary data.</text>
</comment>
<dbReference type="AlphaFoldDB" id="A0A7U7GCN0"/>
<dbReference type="Proteomes" id="UP000019184">
    <property type="component" value="Unassembled WGS sequence"/>
</dbReference>
<keyword evidence="1" id="KW-0472">Membrane</keyword>
<keyword evidence="1" id="KW-1133">Transmembrane helix</keyword>
<feature type="transmembrane region" description="Helical" evidence="1">
    <location>
        <begin position="163"/>
        <end position="186"/>
    </location>
</feature>
<dbReference type="OrthoDB" id="5621705at2"/>
<organism evidence="2 3">
    <name type="scientific">Candidatus Contendobacter odensis Run_B_J11</name>
    <dbReference type="NCBI Taxonomy" id="1400861"/>
    <lineage>
        <taxon>Bacteria</taxon>
        <taxon>Pseudomonadati</taxon>
        <taxon>Pseudomonadota</taxon>
        <taxon>Gammaproteobacteria</taxon>
        <taxon>Candidatus Competibacteraceae</taxon>
        <taxon>Candidatus Contendibacter</taxon>
    </lineage>
</organism>
<evidence type="ECO:0000256" key="1">
    <source>
        <dbReference type="SAM" id="Phobius"/>
    </source>
</evidence>
<reference evidence="2 3" key="1">
    <citation type="journal article" date="2014" name="ISME J.">
        <title>Candidatus Competibacter-lineage genomes retrieved from metagenomes reveal functional metabolic diversity.</title>
        <authorList>
            <person name="McIlroy S.J."/>
            <person name="Albertsen M."/>
            <person name="Andresen E.K."/>
            <person name="Saunders A.M."/>
            <person name="Kristiansen R."/>
            <person name="Stokholm-Bjerregaard M."/>
            <person name="Nielsen K.L."/>
            <person name="Nielsen P.H."/>
        </authorList>
    </citation>
    <scope>NUCLEOTIDE SEQUENCE [LARGE SCALE GENOMIC DNA]</scope>
    <source>
        <strain evidence="2 3">Run_B_J11</strain>
    </source>
</reference>
<accession>A0A7U7GCN0</accession>
<dbReference type="InterPro" id="IPR018692">
    <property type="entry name" value="DUF2189"/>
</dbReference>
<feature type="transmembrane region" description="Helical" evidence="1">
    <location>
        <begin position="67"/>
        <end position="87"/>
    </location>
</feature>
<dbReference type="Pfam" id="PF09955">
    <property type="entry name" value="DUF2189"/>
    <property type="match status" value="1"/>
</dbReference>
<name>A0A7U7GCN0_9GAMM</name>
<evidence type="ECO:0000313" key="3">
    <source>
        <dbReference type="Proteomes" id="UP000019184"/>
    </source>
</evidence>
<keyword evidence="1" id="KW-0812">Transmembrane</keyword>
<evidence type="ECO:0008006" key="4">
    <source>
        <dbReference type="Google" id="ProtNLM"/>
    </source>
</evidence>
<evidence type="ECO:0000313" key="2">
    <source>
        <dbReference type="EMBL" id="CDH45968.1"/>
    </source>
</evidence>
<gene>
    <name evidence="2" type="ORF">BN874_3090005</name>
</gene>
<feature type="transmembrane region" description="Helical" evidence="1">
    <location>
        <begin position="225"/>
        <end position="245"/>
    </location>
</feature>
<feature type="transmembrane region" description="Helical" evidence="1">
    <location>
        <begin position="115"/>
        <end position="143"/>
    </location>
</feature>
<dbReference type="RefSeq" id="WP_034434298.1">
    <property type="nucleotide sequence ID" value="NZ_CBTK010000234.1"/>
</dbReference>
<dbReference type="EMBL" id="CBTK010000234">
    <property type="protein sequence ID" value="CDH45968.1"/>
    <property type="molecule type" value="Genomic_DNA"/>
</dbReference>
<sequence>MVASIRVVESSLTTPKVRIIAIDRPWEWLGAGWKDLWRAPATSISYGLLFVAMGYLLVYLIEGQFQYALALTTGFLLAGPFLSMGLYDISRRLEAGEPATLGHALMAWQCNVLPILMFGGLIGLLMIVWARLSAVLFGVIVGGGRHLVLDSSVAQLFFSGSGLTFLIVFTLVGAMIAAAVFVISVVSIPMMLDRKTDFITAVLTSVTAVQANIGVMVLWAALITIFTGIGLITFYLGLAIVLPLIGHATWHAYRDIVDSDDLEQHPI</sequence>
<feature type="transmembrane region" description="Helical" evidence="1">
    <location>
        <begin position="44"/>
        <end position="61"/>
    </location>
</feature>
<proteinExistence type="predicted"/>
<keyword evidence="3" id="KW-1185">Reference proteome</keyword>